<dbReference type="RefSeq" id="WP_184678599.1">
    <property type="nucleotide sequence ID" value="NZ_JACHGY010000001.1"/>
</dbReference>
<evidence type="ECO:0000313" key="4">
    <source>
        <dbReference type="Proteomes" id="UP000541810"/>
    </source>
</evidence>
<dbReference type="PANTHER" id="PTHR35848:SF6">
    <property type="entry name" value="CUPIN TYPE-2 DOMAIN-CONTAINING PROTEIN"/>
    <property type="match status" value="1"/>
</dbReference>
<keyword evidence="4" id="KW-1185">Reference proteome</keyword>
<dbReference type="PANTHER" id="PTHR35848">
    <property type="entry name" value="OXALATE-BINDING PROTEIN"/>
    <property type="match status" value="1"/>
</dbReference>
<dbReference type="InterPro" id="IPR051610">
    <property type="entry name" value="GPI/OXD"/>
</dbReference>
<accession>A0A7X0H8A2</accession>
<reference evidence="3 4" key="1">
    <citation type="submission" date="2020-08" db="EMBL/GenBank/DDBJ databases">
        <title>Genomic Encyclopedia of Type Strains, Phase IV (KMG-IV): sequencing the most valuable type-strain genomes for metagenomic binning, comparative biology and taxonomic classification.</title>
        <authorList>
            <person name="Goeker M."/>
        </authorList>
    </citation>
    <scope>NUCLEOTIDE SEQUENCE [LARGE SCALE GENOMIC DNA]</scope>
    <source>
        <strain evidence="3 4">DSM 103725</strain>
    </source>
</reference>
<keyword evidence="3" id="KW-0560">Oxidoreductase</keyword>
<evidence type="ECO:0000256" key="1">
    <source>
        <dbReference type="ARBA" id="ARBA00022723"/>
    </source>
</evidence>
<keyword evidence="1" id="KW-0479">Metal-binding</keyword>
<evidence type="ECO:0000313" key="3">
    <source>
        <dbReference type="EMBL" id="MBB6431104.1"/>
    </source>
</evidence>
<feature type="domain" description="Cupin type-2" evidence="2">
    <location>
        <begin position="41"/>
        <end position="110"/>
    </location>
</feature>
<organism evidence="3 4">
    <name type="scientific">Algisphaera agarilytica</name>
    <dbReference type="NCBI Taxonomy" id="1385975"/>
    <lineage>
        <taxon>Bacteria</taxon>
        <taxon>Pseudomonadati</taxon>
        <taxon>Planctomycetota</taxon>
        <taxon>Phycisphaerae</taxon>
        <taxon>Phycisphaerales</taxon>
        <taxon>Phycisphaeraceae</taxon>
        <taxon>Algisphaera</taxon>
    </lineage>
</organism>
<dbReference type="Proteomes" id="UP000541810">
    <property type="component" value="Unassembled WGS sequence"/>
</dbReference>
<gene>
    <name evidence="3" type="ORF">HNQ40_002910</name>
</gene>
<dbReference type="InterPro" id="IPR013096">
    <property type="entry name" value="Cupin_2"/>
</dbReference>
<comment type="caution">
    <text evidence="3">The sequence shown here is derived from an EMBL/GenBank/DDBJ whole genome shotgun (WGS) entry which is preliminary data.</text>
</comment>
<dbReference type="GO" id="GO:0046872">
    <property type="term" value="F:metal ion binding"/>
    <property type="evidence" value="ECO:0007669"/>
    <property type="project" value="UniProtKB-KW"/>
</dbReference>
<dbReference type="Pfam" id="PF07883">
    <property type="entry name" value="Cupin_2"/>
    <property type="match status" value="1"/>
</dbReference>
<protein>
    <submittedName>
        <fullName evidence="3">Quercetin dioxygenase-like cupin family protein</fullName>
    </submittedName>
</protein>
<keyword evidence="3" id="KW-0223">Dioxygenase</keyword>
<proteinExistence type="predicted"/>
<sequence length="135" mass="14855">MLVRRPEEVEDQAMTMPGAQGVTMKLMVGRDDGVPNFAMRLFTVQPGGQTPKHAHNYEHEVMIVEGQAQVFDATIDSERPANAGEVLYIPANQLHQFRNTSKAPLRFMCMVPTSYDCSAPESDTSTPEFAPTPGS</sequence>
<dbReference type="InterPro" id="IPR014710">
    <property type="entry name" value="RmlC-like_jellyroll"/>
</dbReference>
<dbReference type="Gene3D" id="2.60.120.10">
    <property type="entry name" value="Jelly Rolls"/>
    <property type="match status" value="1"/>
</dbReference>
<dbReference type="AlphaFoldDB" id="A0A7X0H8A2"/>
<evidence type="ECO:0000259" key="2">
    <source>
        <dbReference type="Pfam" id="PF07883"/>
    </source>
</evidence>
<dbReference type="EMBL" id="JACHGY010000001">
    <property type="protein sequence ID" value="MBB6431104.1"/>
    <property type="molecule type" value="Genomic_DNA"/>
</dbReference>
<dbReference type="InterPro" id="IPR011051">
    <property type="entry name" value="RmlC_Cupin_sf"/>
</dbReference>
<dbReference type="SUPFAM" id="SSF51182">
    <property type="entry name" value="RmlC-like cupins"/>
    <property type="match status" value="1"/>
</dbReference>
<name>A0A7X0H8A2_9BACT</name>
<dbReference type="CDD" id="cd02222">
    <property type="entry name" value="cupin_TM1459-like"/>
    <property type="match status" value="1"/>
</dbReference>
<dbReference type="GO" id="GO:0051213">
    <property type="term" value="F:dioxygenase activity"/>
    <property type="evidence" value="ECO:0007669"/>
    <property type="project" value="UniProtKB-KW"/>
</dbReference>